<dbReference type="InterPro" id="IPR029063">
    <property type="entry name" value="SAM-dependent_MTases_sf"/>
</dbReference>
<dbReference type="PANTHER" id="PTHR47313:SF1">
    <property type="entry name" value="RIBOSOMAL RNA LARGE SUBUNIT METHYLTRANSFERASE K_L"/>
    <property type="match status" value="1"/>
</dbReference>
<dbReference type="PROSITE" id="PS01261">
    <property type="entry name" value="UPF0020"/>
    <property type="match status" value="1"/>
</dbReference>
<dbReference type="AlphaFoldDB" id="A0A7L4UNC1"/>
<dbReference type="PROSITE" id="PS51165">
    <property type="entry name" value="THUMP"/>
    <property type="match status" value="1"/>
</dbReference>
<comment type="caution">
    <text evidence="6">The sequence shown here is derived from an EMBL/GenBank/DDBJ whole genome shotgun (WGS) entry which is preliminary data.</text>
</comment>
<keyword evidence="7" id="KW-1185">Reference proteome</keyword>
<dbReference type="CDD" id="cd11715">
    <property type="entry name" value="THUMP_AdoMetMT"/>
    <property type="match status" value="1"/>
</dbReference>
<dbReference type="PROSITE" id="PS00092">
    <property type="entry name" value="N6_MTASE"/>
    <property type="match status" value="1"/>
</dbReference>
<protein>
    <submittedName>
        <fullName evidence="6">Putative N6-adenine-specific DNA methylase</fullName>
    </submittedName>
</protein>
<reference evidence="6 7" key="1">
    <citation type="submission" date="2018-05" db="EMBL/GenBank/DDBJ databases">
        <title>Genomic Encyclopedia of Type Strains, Phase IV (KMG-IV): sequencing the most valuable type-strain genomes for metagenomic binning, comparative biology and taxonomic classification.</title>
        <authorList>
            <person name="Goeker M."/>
        </authorList>
    </citation>
    <scope>NUCLEOTIDE SEQUENCE [LARGE SCALE GENOMIC DNA]</scope>
    <source>
        <strain evidence="6 7">DSM 28579</strain>
    </source>
</reference>
<dbReference type="GO" id="GO:0070043">
    <property type="term" value="F:rRNA (guanine-N7-)-methyltransferase activity"/>
    <property type="evidence" value="ECO:0007669"/>
    <property type="project" value="TreeGrafter"/>
</dbReference>
<dbReference type="GO" id="GO:0008990">
    <property type="term" value="F:rRNA (guanine-N2-)-methyltransferase activity"/>
    <property type="evidence" value="ECO:0007669"/>
    <property type="project" value="TreeGrafter"/>
</dbReference>
<dbReference type="Gene3D" id="3.30.2130.30">
    <property type="match status" value="1"/>
</dbReference>
<dbReference type="EMBL" id="QENZ01000005">
    <property type="protein sequence ID" value="PVX50039.1"/>
    <property type="molecule type" value="Genomic_DNA"/>
</dbReference>
<dbReference type="Proteomes" id="UP000251835">
    <property type="component" value="Unassembled WGS sequence"/>
</dbReference>
<dbReference type="InterPro" id="IPR000241">
    <property type="entry name" value="RlmKL-like_Mtase"/>
</dbReference>
<keyword evidence="1 6" id="KW-0489">Methyltransferase</keyword>
<accession>A0A7L4UNC1</accession>
<keyword evidence="3" id="KW-0694">RNA-binding</keyword>
<evidence type="ECO:0000256" key="3">
    <source>
        <dbReference type="PROSITE-ProRule" id="PRU00529"/>
    </source>
</evidence>
<feature type="domain" description="THUMP" evidence="5">
    <location>
        <begin position="46"/>
        <end position="157"/>
    </location>
</feature>
<dbReference type="InterPro" id="IPR004114">
    <property type="entry name" value="THUMP_dom"/>
</dbReference>
<evidence type="ECO:0000256" key="2">
    <source>
        <dbReference type="ARBA" id="ARBA00022679"/>
    </source>
</evidence>
<dbReference type="InterPro" id="IPR053943">
    <property type="entry name" value="RlmKL-like_Mtase_CS"/>
</dbReference>
<name>A0A7L4UNC1_BALHA</name>
<dbReference type="RefSeq" id="WP_116496898.1">
    <property type="nucleotide sequence ID" value="NZ_QENZ01000005.1"/>
</dbReference>
<evidence type="ECO:0000256" key="1">
    <source>
        <dbReference type="ARBA" id="ARBA00022603"/>
    </source>
</evidence>
<feature type="region of interest" description="Disordered" evidence="4">
    <location>
        <begin position="378"/>
        <end position="421"/>
    </location>
</feature>
<dbReference type="Pfam" id="PF22020">
    <property type="entry name" value="RlmL_1st"/>
    <property type="match status" value="1"/>
</dbReference>
<dbReference type="Gene3D" id="3.40.50.150">
    <property type="entry name" value="Vaccinia Virus protein VP39"/>
    <property type="match status" value="1"/>
</dbReference>
<evidence type="ECO:0000313" key="6">
    <source>
        <dbReference type="EMBL" id="PVX50039.1"/>
    </source>
</evidence>
<dbReference type="Pfam" id="PF02926">
    <property type="entry name" value="THUMP"/>
    <property type="match status" value="1"/>
</dbReference>
<evidence type="ECO:0000313" key="7">
    <source>
        <dbReference type="Proteomes" id="UP000251835"/>
    </source>
</evidence>
<organism evidence="6 7">
    <name type="scientific">Balneicella halophila</name>
    <dbReference type="NCBI Taxonomy" id="1537566"/>
    <lineage>
        <taxon>Bacteria</taxon>
        <taxon>Pseudomonadati</taxon>
        <taxon>Bacteroidota</taxon>
        <taxon>Bacteroidia</taxon>
        <taxon>Bacteroidales</taxon>
        <taxon>Balneicellaceae</taxon>
        <taxon>Balneicella</taxon>
    </lineage>
</organism>
<dbReference type="OrthoDB" id="9809404at2"/>
<feature type="compositionally biased region" description="Basic and acidic residues" evidence="4">
    <location>
        <begin position="378"/>
        <end position="397"/>
    </location>
</feature>
<keyword evidence="2" id="KW-0808">Transferase</keyword>
<sequence length="421" mass="48887">MSSSFKMVAKTLLGLEDLLVKELEDIGAQKVKPMRRAISFEGDDELMYKANYQLRTAIRILKPLHEFKFTNVEDFYDKLYNFEWAKYMDLNDTFAIDKVVYSSKFDNTQFAVYKFKDAICDYFVRNYRRRPSVNTQAPNVKFNLHVSEDRCIVSLDSSLDSLHKRGYRFSEGLAPINEVLAAAMLKFAGWDGKQTLIDPMCGSGTILIEAIMLARNIPAGYYRDTYGFQSWKNFDKELWEKVKREADQRIKPIEATIIGADINREVLRAVRVNLRRSKLHMNVKTLHTSFEDFNNTFDSGLVITNPPYGERIGAGEIAEIYNMIGSKLKNDFQGFDAWIITAPKENFKHIGLRPSEKITLLNGQLEGQLQHFELYEGSKKYNQDTPKEKGKLIEEKPRKRQEVRKEEQPNKKFNVSRFLKK</sequence>
<evidence type="ECO:0000259" key="5">
    <source>
        <dbReference type="PROSITE" id="PS51165"/>
    </source>
</evidence>
<proteinExistence type="predicted"/>
<evidence type="ECO:0000256" key="4">
    <source>
        <dbReference type="SAM" id="MobiDB-lite"/>
    </source>
</evidence>
<dbReference type="InterPro" id="IPR054170">
    <property type="entry name" value="RlmL_1st"/>
</dbReference>
<dbReference type="PANTHER" id="PTHR47313">
    <property type="entry name" value="RIBOSOMAL RNA LARGE SUBUNIT METHYLTRANSFERASE K/L"/>
    <property type="match status" value="1"/>
</dbReference>
<dbReference type="Pfam" id="PF01170">
    <property type="entry name" value="UPF0020"/>
    <property type="match status" value="1"/>
</dbReference>
<dbReference type="SMART" id="SM00981">
    <property type="entry name" value="THUMP"/>
    <property type="match status" value="1"/>
</dbReference>
<dbReference type="SUPFAM" id="SSF53335">
    <property type="entry name" value="S-adenosyl-L-methionine-dependent methyltransferases"/>
    <property type="match status" value="1"/>
</dbReference>
<dbReference type="GO" id="GO:0003723">
    <property type="term" value="F:RNA binding"/>
    <property type="evidence" value="ECO:0007669"/>
    <property type="project" value="UniProtKB-UniRule"/>
</dbReference>
<dbReference type="InterPro" id="IPR002052">
    <property type="entry name" value="DNA_methylase_N6_adenine_CS"/>
</dbReference>
<gene>
    <name evidence="6" type="ORF">C7377_1685</name>
</gene>